<dbReference type="Proteomes" id="UP000050761">
    <property type="component" value="Unassembled WGS sequence"/>
</dbReference>
<dbReference type="InterPro" id="IPR040676">
    <property type="entry name" value="DUF5641"/>
</dbReference>
<evidence type="ECO:0000313" key="3">
    <source>
        <dbReference type="Proteomes" id="UP000050761"/>
    </source>
</evidence>
<dbReference type="PANTHER" id="PTHR47331:SF1">
    <property type="entry name" value="GAG-LIKE PROTEIN"/>
    <property type="match status" value="1"/>
</dbReference>
<sequence length="195" mass="22448">MHAADEFNNDETIQRLWSLYALGIVDDHDPSMDSKLEKPGYVEDVHEFSFDDSRVYYIPHQAVFKESSSTTKLRVVFDASSKMKNAIPPSPQQSEEFLTASHNLAMWYKETLAVLDQFWEVWYNDYLAALRERHQTRSKNARSSPTTPHVGDVVLVADDNISRGQWNYGLIEKGKAFETDHLSHNAFFIVTFNVV</sequence>
<dbReference type="EMBL" id="UZAH01039752">
    <property type="protein sequence ID" value="VDP57061.1"/>
    <property type="molecule type" value="Genomic_DNA"/>
</dbReference>
<name>A0A183GUG8_HELPZ</name>
<dbReference type="WBParaSite" id="HPBE_0002633801-mRNA-1">
    <property type="protein sequence ID" value="HPBE_0002633801-mRNA-1"/>
    <property type="gene ID" value="HPBE_0002633801"/>
</dbReference>
<proteinExistence type="predicted"/>
<keyword evidence="3" id="KW-1185">Reference proteome</keyword>
<organism evidence="3 4">
    <name type="scientific">Heligmosomoides polygyrus</name>
    <name type="common">Parasitic roundworm</name>
    <dbReference type="NCBI Taxonomy" id="6339"/>
    <lineage>
        <taxon>Eukaryota</taxon>
        <taxon>Metazoa</taxon>
        <taxon>Ecdysozoa</taxon>
        <taxon>Nematoda</taxon>
        <taxon>Chromadorea</taxon>
        <taxon>Rhabditida</taxon>
        <taxon>Rhabditina</taxon>
        <taxon>Rhabditomorpha</taxon>
        <taxon>Strongyloidea</taxon>
        <taxon>Heligmosomidae</taxon>
        <taxon>Heligmosomoides</taxon>
    </lineage>
</organism>
<evidence type="ECO:0000259" key="1">
    <source>
        <dbReference type="Pfam" id="PF18701"/>
    </source>
</evidence>
<reference evidence="4" key="2">
    <citation type="submission" date="2019-09" db="UniProtKB">
        <authorList>
            <consortium name="WormBaseParasite"/>
        </authorList>
    </citation>
    <scope>IDENTIFICATION</scope>
</reference>
<protein>
    <submittedName>
        <fullName evidence="4">DUF5641 domain-containing protein</fullName>
    </submittedName>
</protein>
<dbReference type="OrthoDB" id="7981490at2759"/>
<dbReference type="AlphaFoldDB" id="A0A183GUG8"/>
<gene>
    <name evidence="2" type="ORF">HPBE_LOCUS26337</name>
</gene>
<accession>A0A183GUG8</accession>
<reference evidence="2 3" key="1">
    <citation type="submission" date="2018-11" db="EMBL/GenBank/DDBJ databases">
        <authorList>
            <consortium name="Pathogen Informatics"/>
        </authorList>
    </citation>
    <scope>NUCLEOTIDE SEQUENCE [LARGE SCALE GENOMIC DNA]</scope>
</reference>
<dbReference type="Pfam" id="PF18701">
    <property type="entry name" value="DUF5641"/>
    <property type="match status" value="1"/>
</dbReference>
<feature type="domain" description="DUF5641" evidence="1">
    <location>
        <begin position="108"/>
        <end position="173"/>
    </location>
</feature>
<accession>A0A3P8EK57</accession>
<evidence type="ECO:0000313" key="2">
    <source>
        <dbReference type="EMBL" id="VDP57061.1"/>
    </source>
</evidence>
<dbReference type="PANTHER" id="PTHR47331">
    <property type="entry name" value="PHD-TYPE DOMAIN-CONTAINING PROTEIN"/>
    <property type="match status" value="1"/>
</dbReference>
<evidence type="ECO:0000313" key="4">
    <source>
        <dbReference type="WBParaSite" id="HPBE_0002633801-mRNA-1"/>
    </source>
</evidence>